<proteinExistence type="predicted"/>
<feature type="domain" description="Glycoamylase-like" evidence="1">
    <location>
        <begin position="220"/>
        <end position="444"/>
    </location>
</feature>
<evidence type="ECO:0000259" key="1">
    <source>
        <dbReference type="Pfam" id="PF10091"/>
    </source>
</evidence>
<accession>A0ABW5X3K5</accession>
<gene>
    <name evidence="2" type="ORF">ACFSYS_05950</name>
</gene>
<dbReference type="RefSeq" id="WP_251742159.1">
    <property type="nucleotide sequence ID" value="NZ_JBHUOJ010000010.1"/>
</dbReference>
<evidence type="ECO:0000313" key="3">
    <source>
        <dbReference type="Proteomes" id="UP001597438"/>
    </source>
</evidence>
<reference evidence="3" key="1">
    <citation type="journal article" date="2019" name="Int. J. Syst. Evol. Microbiol.">
        <title>The Global Catalogue of Microorganisms (GCM) 10K type strain sequencing project: providing services to taxonomists for standard genome sequencing and annotation.</title>
        <authorList>
            <consortium name="The Broad Institute Genomics Platform"/>
            <consortium name="The Broad Institute Genome Sequencing Center for Infectious Disease"/>
            <person name="Wu L."/>
            <person name="Ma J."/>
        </authorList>
    </citation>
    <scope>NUCLEOTIDE SEQUENCE [LARGE SCALE GENOMIC DNA]</scope>
    <source>
        <strain evidence="3">KCTC 52925</strain>
    </source>
</reference>
<dbReference type="Proteomes" id="UP001597438">
    <property type="component" value="Unassembled WGS sequence"/>
</dbReference>
<dbReference type="Pfam" id="PF10091">
    <property type="entry name" value="Glycoamylase"/>
    <property type="match status" value="1"/>
</dbReference>
<protein>
    <submittedName>
        <fullName evidence="2">Glucoamylase family protein</fullName>
    </submittedName>
</protein>
<dbReference type="EMBL" id="JBHUOJ010000010">
    <property type="protein sequence ID" value="MFD2832825.1"/>
    <property type="molecule type" value="Genomic_DNA"/>
</dbReference>
<dbReference type="InterPro" id="IPR016883">
    <property type="entry name" value="UCP028431"/>
</dbReference>
<comment type="caution">
    <text evidence="2">The sequence shown here is derived from an EMBL/GenBank/DDBJ whole genome shotgun (WGS) entry which is preliminary data.</text>
</comment>
<evidence type="ECO:0000313" key="2">
    <source>
        <dbReference type="EMBL" id="MFD2832825.1"/>
    </source>
</evidence>
<dbReference type="PIRSF" id="PIRSF028431">
    <property type="entry name" value="UCP028431"/>
    <property type="match status" value="1"/>
</dbReference>
<organism evidence="2 3">
    <name type="scientific">Christiangramia antarctica</name>
    <dbReference type="NCBI Taxonomy" id="2058158"/>
    <lineage>
        <taxon>Bacteria</taxon>
        <taxon>Pseudomonadati</taxon>
        <taxon>Bacteroidota</taxon>
        <taxon>Flavobacteriia</taxon>
        <taxon>Flavobacteriales</taxon>
        <taxon>Flavobacteriaceae</taxon>
        <taxon>Christiangramia</taxon>
    </lineage>
</organism>
<dbReference type="Gene3D" id="1.50.10.140">
    <property type="match status" value="1"/>
</dbReference>
<sequence>MFKKFIFPVLFLSLCLGSCKNNSDKKLTDNKDELKGDSLEISDEALLDSVQKQTLKYFWDYAEPNSGMGRERFHPDGNYPKDDAHVVTTGGSGFGLMGIVAGVDRGFIPRDSAVARLNKVADFLDKAPRFHGAWPHWLNGETGEVQAFGEKDNGGDIVETSFLAQGFIVVREYLKNGSEEEKAIAAKYDKLWKGIEWNWYTNNKNGIFWHWSPTYEWEMNFMIEGYNECLITYVMAASSPEYAIKPSVYHKGWARGGDITTDVEAYGLPLILKHNTGGDKGGPLFWAHYSYLGLNPKGLEDKYANYWELNKNHSLINYEYCLENPKGFATYSDKSWGLTASYTRSDDGSVGYAAHSPDSDRGVVSPTAAISSLPYTPEQSMRAMRYFYTDLHDLLWGPAGFYDAYTLENGEEWVAEKYLAIDQGPMIVMIENYRSGLIWDLFMGAPEIQNGLKSLDFTYGNAE</sequence>
<keyword evidence="3" id="KW-1185">Reference proteome</keyword>
<name>A0ABW5X3K5_9FLAO</name>
<dbReference type="InterPro" id="IPR019282">
    <property type="entry name" value="Glycoamylase-like_cons_dom"/>
</dbReference>